<keyword evidence="4" id="KW-1185">Reference proteome</keyword>
<dbReference type="InterPro" id="IPR027417">
    <property type="entry name" value="P-loop_NTPase"/>
</dbReference>
<organism evidence="3 4">
    <name type="scientific">Zestomonas carbonaria</name>
    <dbReference type="NCBI Taxonomy" id="2762745"/>
    <lineage>
        <taxon>Bacteria</taxon>
        <taxon>Pseudomonadati</taxon>
        <taxon>Pseudomonadota</taxon>
        <taxon>Gammaproteobacteria</taxon>
        <taxon>Pseudomonadales</taxon>
        <taxon>Pseudomonadaceae</taxon>
        <taxon>Zestomonas</taxon>
    </lineage>
</organism>
<dbReference type="GO" id="GO:0032153">
    <property type="term" value="C:cell division site"/>
    <property type="evidence" value="ECO:0007669"/>
    <property type="project" value="TreeGrafter"/>
</dbReference>
<dbReference type="AlphaFoldDB" id="A0A7U7ESD3"/>
<protein>
    <submittedName>
        <fullName evidence="3">Cell division protein ZapE</fullName>
    </submittedName>
</protein>
<dbReference type="NCBIfam" id="NF040713">
    <property type="entry name" value="ZapE"/>
    <property type="match status" value="1"/>
</dbReference>
<dbReference type="PANTHER" id="PTHR12169">
    <property type="entry name" value="ATPASE N2B"/>
    <property type="match status" value="1"/>
</dbReference>
<keyword evidence="1" id="KW-0547">Nucleotide-binding</keyword>
<reference evidence="3 4" key="1">
    <citation type="submission" date="2020-08" db="EMBL/GenBank/DDBJ databases">
        <authorList>
            <person name="Criscuolo A."/>
        </authorList>
    </citation>
    <scope>NUCLEOTIDE SEQUENCE [LARGE SCALE GENOMIC DNA]</scope>
    <source>
        <strain evidence="3">CIP111764</strain>
    </source>
</reference>
<sequence length="363" mass="40812">MTSREPDWDSLAEPPGARVRRHFASALEVRGYRADDAQQAAIDTLAGWLDTWLAGRRGWLRRPVAGIYLWGGVGRGKSFVMDAFFAAAPVQAKRRVHFHAFLQELQARMNAHAGQADPLALVAREVARETRLLCFDEFHVHDIGDAMLLGRLLKVLVEEGVGLVCTSNYPPEGLCPNPLYRERFRPAIALIEKRFRVIELDGGEDYRQHAGELETWGGYAWPLGEGAERWLAGELELELDGAAIRARVREVNHHPLAILAEEGERIVLDFAELCRKPHSSADFLWLCRHYRRIALSGVPCLDGEGIEVQQRFLNFVDIAYDSGVRLHLACEAALDALCRADSHVDFARTRSRLRQLRPVPLTA</sequence>
<dbReference type="GO" id="GO:0005524">
    <property type="term" value="F:ATP binding"/>
    <property type="evidence" value="ECO:0007669"/>
    <property type="project" value="UniProtKB-KW"/>
</dbReference>
<keyword evidence="2" id="KW-0067">ATP-binding</keyword>
<dbReference type="GO" id="GO:0005737">
    <property type="term" value="C:cytoplasm"/>
    <property type="evidence" value="ECO:0007669"/>
    <property type="project" value="TreeGrafter"/>
</dbReference>
<proteinExistence type="predicted"/>
<keyword evidence="3" id="KW-0132">Cell division</keyword>
<gene>
    <name evidence="3" type="primary">zapE_3</name>
    <name evidence="3" type="ORF">PSEWESI4_04136</name>
</gene>
<dbReference type="Gene3D" id="3.40.50.300">
    <property type="entry name" value="P-loop containing nucleotide triphosphate hydrolases"/>
    <property type="match status" value="1"/>
</dbReference>
<dbReference type="GO" id="GO:0051301">
    <property type="term" value="P:cell division"/>
    <property type="evidence" value="ECO:0007669"/>
    <property type="project" value="UniProtKB-KW"/>
</dbReference>
<evidence type="ECO:0000256" key="1">
    <source>
        <dbReference type="ARBA" id="ARBA00022741"/>
    </source>
</evidence>
<name>A0A7U7ESD3_9GAMM</name>
<dbReference type="RefSeq" id="WP_187673132.1">
    <property type="nucleotide sequence ID" value="NZ_CAJFCI010000079.1"/>
</dbReference>
<dbReference type="PANTHER" id="PTHR12169:SF6">
    <property type="entry name" value="AFG1-LIKE ATPASE"/>
    <property type="match status" value="1"/>
</dbReference>
<accession>A0A7U7ESD3</accession>
<dbReference type="SUPFAM" id="SSF52540">
    <property type="entry name" value="P-loop containing nucleoside triphosphate hydrolases"/>
    <property type="match status" value="1"/>
</dbReference>
<evidence type="ECO:0000313" key="4">
    <source>
        <dbReference type="Proteomes" id="UP000583387"/>
    </source>
</evidence>
<comment type="caution">
    <text evidence="3">The sequence shown here is derived from an EMBL/GenBank/DDBJ whole genome shotgun (WGS) entry which is preliminary data.</text>
</comment>
<dbReference type="Pfam" id="PF03969">
    <property type="entry name" value="AFG1_ATPase"/>
    <property type="match status" value="1"/>
</dbReference>
<evidence type="ECO:0000313" key="3">
    <source>
        <dbReference type="EMBL" id="CAD5109822.1"/>
    </source>
</evidence>
<dbReference type="GO" id="GO:0016887">
    <property type="term" value="F:ATP hydrolysis activity"/>
    <property type="evidence" value="ECO:0007669"/>
    <property type="project" value="InterPro"/>
</dbReference>
<keyword evidence="3" id="KW-0131">Cell cycle</keyword>
<dbReference type="InterPro" id="IPR005654">
    <property type="entry name" value="ATPase_AFG1-like"/>
</dbReference>
<dbReference type="EMBL" id="CAJFCI010000079">
    <property type="protein sequence ID" value="CAD5109822.1"/>
    <property type="molecule type" value="Genomic_DNA"/>
</dbReference>
<dbReference type="Proteomes" id="UP000583387">
    <property type="component" value="Unassembled WGS sequence"/>
</dbReference>
<evidence type="ECO:0000256" key="2">
    <source>
        <dbReference type="ARBA" id="ARBA00022840"/>
    </source>
</evidence>